<sequence>MLILFGRGRRYQNLLLCIGIAGIIWYAVMYLLTSTGYIRHYPYLFNKGLPFYYLIGPCFYLYIRGTIYPQYTSFRKIDLLHLLVTIPAICSIMPYCLLDDVGQQYVVDQIAKDQNYSFSGAKYVVGIWHWFTWPLTALIYTVLQYHLIKNAAISASLTQKSKKWMYGITMICLITFGMILTLNLAVLFDKTSAAIILNSSKMIVFLALCFLTLGGAFFVNPNFIYGHFVLNGENIAHTDSSTVQEKPLSKQSLFKEEVTPILPDFELIDHLEAYLSKSKIYLETGLTLSKLAVAADIPSYKLSELLNTYYEQNFNAYVNVWRIKYIVQRLEIGDHKFLTLEALANEAGFTSRNSFFTAFKKQMGLSPSAYIGTLKLKTA</sequence>
<evidence type="ECO:0000313" key="7">
    <source>
        <dbReference type="Proteomes" id="UP000284120"/>
    </source>
</evidence>
<feature type="transmembrane region" description="Helical" evidence="4">
    <location>
        <begin position="12"/>
        <end position="31"/>
    </location>
</feature>
<keyword evidence="4" id="KW-0812">Transmembrane</keyword>
<dbReference type="PROSITE" id="PS00041">
    <property type="entry name" value="HTH_ARAC_FAMILY_1"/>
    <property type="match status" value="1"/>
</dbReference>
<evidence type="ECO:0000313" key="6">
    <source>
        <dbReference type="EMBL" id="RWU04404.1"/>
    </source>
</evidence>
<dbReference type="Pfam" id="PF12833">
    <property type="entry name" value="HTH_18"/>
    <property type="match status" value="1"/>
</dbReference>
<gene>
    <name evidence="6" type="ORF">DPV69_18995</name>
</gene>
<dbReference type="GO" id="GO:0003700">
    <property type="term" value="F:DNA-binding transcription factor activity"/>
    <property type="evidence" value="ECO:0007669"/>
    <property type="project" value="InterPro"/>
</dbReference>
<keyword evidence="7" id="KW-1185">Reference proteome</keyword>
<keyword evidence="2" id="KW-0238">DNA-binding</keyword>
<keyword evidence="1" id="KW-0805">Transcription regulation</keyword>
<dbReference type="GO" id="GO:0043565">
    <property type="term" value="F:sequence-specific DNA binding"/>
    <property type="evidence" value="ECO:0007669"/>
    <property type="project" value="InterPro"/>
</dbReference>
<name>A0A3S3PSD6_9SPHI</name>
<dbReference type="Gene3D" id="1.10.10.60">
    <property type="entry name" value="Homeodomain-like"/>
    <property type="match status" value="1"/>
</dbReference>
<dbReference type="PANTHER" id="PTHR43280">
    <property type="entry name" value="ARAC-FAMILY TRANSCRIPTIONAL REGULATOR"/>
    <property type="match status" value="1"/>
</dbReference>
<organism evidence="6 7">
    <name type="scientific">Pedobacter chitinilyticus</name>
    <dbReference type="NCBI Taxonomy" id="2233776"/>
    <lineage>
        <taxon>Bacteria</taxon>
        <taxon>Pseudomonadati</taxon>
        <taxon>Bacteroidota</taxon>
        <taxon>Sphingobacteriia</taxon>
        <taxon>Sphingobacteriales</taxon>
        <taxon>Sphingobacteriaceae</taxon>
        <taxon>Pedobacter</taxon>
    </lineage>
</organism>
<keyword evidence="4" id="KW-0472">Membrane</keyword>
<keyword evidence="4" id="KW-1133">Transmembrane helix</keyword>
<dbReference type="SMART" id="SM00342">
    <property type="entry name" value="HTH_ARAC"/>
    <property type="match status" value="1"/>
</dbReference>
<accession>A0A3S3PSD6</accession>
<feature type="transmembrane region" description="Helical" evidence="4">
    <location>
        <begin position="200"/>
        <end position="219"/>
    </location>
</feature>
<comment type="caution">
    <text evidence="6">The sequence shown here is derived from an EMBL/GenBank/DDBJ whole genome shotgun (WGS) entry which is preliminary data.</text>
</comment>
<reference evidence="6 7" key="1">
    <citation type="submission" date="2018-06" db="EMBL/GenBank/DDBJ databases">
        <title>Pedobacter endophyticus sp. nov., an endophytic bacterium isolated from a leaf of Triticum aestivum.</title>
        <authorList>
            <person name="Zhang L."/>
        </authorList>
    </citation>
    <scope>NUCLEOTIDE SEQUENCE [LARGE SCALE GENOMIC DNA]</scope>
    <source>
        <strain evidence="6 7">CM134L-2</strain>
    </source>
</reference>
<dbReference type="EMBL" id="SAYW01000007">
    <property type="protein sequence ID" value="RWU04404.1"/>
    <property type="molecule type" value="Genomic_DNA"/>
</dbReference>
<dbReference type="PANTHER" id="PTHR43280:SF29">
    <property type="entry name" value="ARAC-FAMILY TRANSCRIPTIONAL REGULATOR"/>
    <property type="match status" value="1"/>
</dbReference>
<dbReference type="InterPro" id="IPR018060">
    <property type="entry name" value="HTH_AraC"/>
</dbReference>
<dbReference type="InterPro" id="IPR018062">
    <property type="entry name" value="HTH_AraC-typ_CS"/>
</dbReference>
<evidence type="ECO:0000256" key="3">
    <source>
        <dbReference type="ARBA" id="ARBA00023163"/>
    </source>
</evidence>
<dbReference type="SUPFAM" id="SSF46689">
    <property type="entry name" value="Homeodomain-like"/>
    <property type="match status" value="1"/>
</dbReference>
<evidence type="ECO:0000256" key="2">
    <source>
        <dbReference type="ARBA" id="ARBA00023125"/>
    </source>
</evidence>
<evidence type="ECO:0000259" key="5">
    <source>
        <dbReference type="PROSITE" id="PS01124"/>
    </source>
</evidence>
<feature type="transmembrane region" description="Helical" evidence="4">
    <location>
        <begin position="79"/>
        <end position="98"/>
    </location>
</feature>
<feature type="transmembrane region" description="Helical" evidence="4">
    <location>
        <begin position="164"/>
        <end position="188"/>
    </location>
</feature>
<evidence type="ECO:0000256" key="1">
    <source>
        <dbReference type="ARBA" id="ARBA00023015"/>
    </source>
</evidence>
<protein>
    <submittedName>
        <fullName evidence="6">AraC family transcriptional regulator</fullName>
    </submittedName>
</protein>
<feature type="transmembrane region" description="Helical" evidence="4">
    <location>
        <begin position="123"/>
        <end position="143"/>
    </location>
</feature>
<keyword evidence="3" id="KW-0804">Transcription</keyword>
<proteinExistence type="predicted"/>
<dbReference type="PROSITE" id="PS01124">
    <property type="entry name" value="HTH_ARAC_FAMILY_2"/>
    <property type="match status" value="1"/>
</dbReference>
<dbReference type="InterPro" id="IPR009057">
    <property type="entry name" value="Homeodomain-like_sf"/>
</dbReference>
<dbReference type="Proteomes" id="UP000284120">
    <property type="component" value="Unassembled WGS sequence"/>
</dbReference>
<feature type="domain" description="HTH araC/xylS-type" evidence="5">
    <location>
        <begin position="265"/>
        <end position="373"/>
    </location>
</feature>
<evidence type="ECO:0000256" key="4">
    <source>
        <dbReference type="SAM" id="Phobius"/>
    </source>
</evidence>
<dbReference type="AlphaFoldDB" id="A0A3S3PSD6"/>
<feature type="transmembrane region" description="Helical" evidence="4">
    <location>
        <begin position="51"/>
        <end position="67"/>
    </location>
</feature>
<dbReference type="RefSeq" id="WP_162926675.1">
    <property type="nucleotide sequence ID" value="NZ_SAYW01000007.1"/>
</dbReference>